<dbReference type="InterPro" id="IPR014922">
    <property type="entry name" value="YdhG-like"/>
</dbReference>
<sequence length="146" mass="15641">MEGAARSGGGLSGAAEARTRGGEPMPEASGAEVEELLRGHEAGVVETALWVRGVVRAAMPDAQEKVWPGWHGFGYHHPGAGYVCGVFPRERAVSLFFEYGERLPDPARILTPSGRRGRSVVLDRPGQVPEDRLTALIDAAVELRRG</sequence>
<organism evidence="3 4">
    <name type="scientific">Bailinhaonella thermotolerans</name>
    <dbReference type="NCBI Taxonomy" id="1070861"/>
    <lineage>
        <taxon>Bacteria</taxon>
        <taxon>Bacillati</taxon>
        <taxon>Actinomycetota</taxon>
        <taxon>Actinomycetes</taxon>
        <taxon>Streptosporangiales</taxon>
        <taxon>Streptosporangiaceae</taxon>
        <taxon>Bailinhaonella</taxon>
    </lineage>
</organism>
<evidence type="ECO:0000259" key="2">
    <source>
        <dbReference type="Pfam" id="PF08818"/>
    </source>
</evidence>
<feature type="region of interest" description="Disordered" evidence="1">
    <location>
        <begin position="1"/>
        <end position="31"/>
    </location>
</feature>
<comment type="caution">
    <text evidence="3">The sequence shown here is derived from an EMBL/GenBank/DDBJ whole genome shotgun (WGS) entry which is preliminary data.</text>
</comment>
<protein>
    <submittedName>
        <fullName evidence="3">DUF1801 domain-containing protein</fullName>
    </submittedName>
</protein>
<dbReference type="Proteomes" id="UP000265768">
    <property type="component" value="Unassembled WGS sequence"/>
</dbReference>
<accession>A0A3A4AEI8</accession>
<proteinExistence type="predicted"/>
<dbReference type="EMBL" id="QZEY01000011">
    <property type="protein sequence ID" value="RJL27075.1"/>
    <property type="molecule type" value="Genomic_DNA"/>
</dbReference>
<feature type="compositionally biased region" description="Gly residues" evidence="1">
    <location>
        <begin position="1"/>
        <end position="12"/>
    </location>
</feature>
<gene>
    <name evidence="3" type="ORF">D5H75_24965</name>
</gene>
<feature type="domain" description="YdhG-like" evidence="2">
    <location>
        <begin position="50"/>
        <end position="141"/>
    </location>
</feature>
<keyword evidence="4" id="KW-1185">Reference proteome</keyword>
<dbReference type="AlphaFoldDB" id="A0A3A4AEI8"/>
<evidence type="ECO:0000256" key="1">
    <source>
        <dbReference type="SAM" id="MobiDB-lite"/>
    </source>
</evidence>
<dbReference type="Pfam" id="PF08818">
    <property type="entry name" value="DUF1801"/>
    <property type="match status" value="1"/>
</dbReference>
<dbReference type="SUPFAM" id="SSF159888">
    <property type="entry name" value="YdhG-like"/>
    <property type="match status" value="1"/>
</dbReference>
<evidence type="ECO:0000313" key="4">
    <source>
        <dbReference type="Proteomes" id="UP000265768"/>
    </source>
</evidence>
<name>A0A3A4AEI8_9ACTN</name>
<dbReference type="OrthoDB" id="9811812at2"/>
<evidence type="ECO:0000313" key="3">
    <source>
        <dbReference type="EMBL" id="RJL27075.1"/>
    </source>
</evidence>
<reference evidence="3 4" key="1">
    <citation type="submission" date="2018-09" db="EMBL/GenBank/DDBJ databases">
        <title>YIM 75507 draft genome.</title>
        <authorList>
            <person name="Tang S."/>
            <person name="Feng Y."/>
        </authorList>
    </citation>
    <scope>NUCLEOTIDE SEQUENCE [LARGE SCALE GENOMIC DNA]</scope>
    <source>
        <strain evidence="3 4">YIM 75507</strain>
    </source>
</reference>